<dbReference type="EMBL" id="BARU01019053">
    <property type="protein sequence ID" value="GAH48636.1"/>
    <property type="molecule type" value="Genomic_DNA"/>
</dbReference>
<sequence>HQIEIKEFQEYLYTYTEEQAIRHLLRVTSSLDSMVVGETHIRGQVKQAFKLAQENKNIGHTFNDLFRETFRVARLRKFAYSRP</sequence>
<dbReference type="Pfam" id="PF05201">
    <property type="entry name" value="GlutR_N"/>
    <property type="match status" value="1"/>
</dbReference>
<dbReference type="InterPro" id="IPR015895">
    <property type="entry name" value="4pyrrol_synth_GluRdtase_N"/>
</dbReference>
<comment type="caution">
    <text evidence="2">The sequence shown here is derived from an EMBL/GenBank/DDBJ whole genome shotgun (WGS) entry which is preliminary data.</text>
</comment>
<gene>
    <name evidence="2" type="ORF">S03H2_31424</name>
</gene>
<dbReference type="Gene3D" id="3.30.460.30">
    <property type="entry name" value="Glutamyl-tRNA reductase, N-terminal domain"/>
    <property type="match status" value="1"/>
</dbReference>
<evidence type="ECO:0000259" key="1">
    <source>
        <dbReference type="Pfam" id="PF05201"/>
    </source>
</evidence>
<dbReference type="PANTHER" id="PTHR43013:SF1">
    <property type="entry name" value="GLUTAMYL-TRNA REDUCTASE"/>
    <property type="match status" value="1"/>
</dbReference>
<dbReference type="AlphaFoldDB" id="X1FSJ0"/>
<organism evidence="2">
    <name type="scientific">marine sediment metagenome</name>
    <dbReference type="NCBI Taxonomy" id="412755"/>
    <lineage>
        <taxon>unclassified sequences</taxon>
        <taxon>metagenomes</taxon>
        <taxon>ecological metagenomes</taxon>
    </lineage>
</organism>
<feature type="non-terminal residue" evidence="2">
    <location>
        <position position="1"/>
    </location>
</feature>
<dbReference type="PANTHER" id="PTHR43013">
    <property type="entry name" value="GLUTAMYL-TRNA REDUCTASE"/>
    <property type="match status" value="1"/>
</dbReference>
<dbReference type="SUPFAM" id="SSF69742">
    <property type="entry name" value="Glutamyl tRNA-reductase catalytic, N-terminal domain"/>
    <property type="match status" value="1"/>
</dbReference>
<protein>
    <recommendedName>
        <fullName evidence="1">Glutamyl-tRNA reductase N-terminal domain-containing protein</fullName>
    </recommendedName>
</protein>
<dbReference type="GO" id="GO:0008883">
    <property type="term" value="F:glutamyl-tRNA reductase activity"/>
    <property type="evidence" value="ECO:0007669"/>
    <property type="project" value="InterPro"/>
</dbReference>
<feature type="domain" description="Glutamyl-tRNA reductase N-terminal" evidence="1">
    <location>
        <begin position="1"/>
        <end position="74"/>
    </location>
</feature>
<name>X1FSJ0_9ZZZZ</name>
<dbReference type="InterPro" id="IPR036343">
    <property type="entry name" value="GluRdtase_N_sf"/>
</dbReference>
<proteinExistence type="predicted"/>
<reference evidence="2" key="1">
    <citation type="journal article" date="2014" name="Front. Microbiol.">
        <title>High frequency of phylogenetically diverse reductive dehalogenase-homologous genes in deep subseafloor sedimentary metagenomes.</title>
        <authorList>
            <person name="Kawai M."/>
            <person name="Futagami T."/>
            <person name="Toyoda A."/>
            <person name="Takaki Y."/>
            <person name="Nishi S."/>
            <person name="Hori S."/>
            <person name="Arai W."/>
            <person name="Tsubouchi T."/>
            <person name="Morono Y."/>
            <person name="Uchiyama I."/>
            <person name="Ito T."/>
            <person name="Fujiyama A."/>
            <person name="Inagaki F."/>
            <person name="Takami H."/>
        </authorList>
    </citation>
    <scope>NUCLEOTIDE SEQUENCE</scope>
    <source>
        <strain evidence="2">Expedition CK06-06</strain>
    </source>
</reference>
<dbReference type="GO" id="GO:0050661">
    <property type="term" value="F:NADP binding"/>
    <property type="evidence" value="ECO:0007669"/>
    <property type="project" value="InterPro"/>
</dbReference>
<dbReference type="GO" id="GO:0019353">
    <property type="term" value="P:protoporphyrinogen IX biosynthetic process from glutamate"/>
    <property type="evidence" value="ECO:0007669"/>
    <property type="project" value="TreeGrafter"/>
</dbReference>
<evidence type="ECO:0000313" key="2">
    <source>
        <dbReference type="EMBL" id="GAH48636.1"/>
    </source>
</evidence>
<accession>X1FSJ0</accession>